<keyword evidence="3" id="KW-1185">Reference proteome</keyword>
<sequence length="77" mass="9077">MDERRAHAKAYRQKARQIIREFMAMAETYMDALTDLAEDAAESQPQPSGHARAPPTYPFDKQKLSWRADREWKKRPE</sequence>
<gene>
    <name evidence="2" type="ORF">PENDEC_c013G00901</name>
</gene>
<dbReference type="EMBL" id="MDYL01000013">
    <property type="protein sequence ID" value="OQD73940.1"/>
    <property type="molecule type" value="Genomic_DNA"/>
</dbReference>
<accession>A0A1V6PA89</accession>
<comment type="caution">
    <text evidence="2">The sequence shown here is derived from an EMBL/GenBank/DDBJ whole genome shotgun (WGS) entry which is preliminary data.</text>
</comment>
<organism evidence="2 3">
    <name type="scientific">Penicillium decumbens</name>
    <dbReference type="NCBI Taxonomy" id="69771"/>
    <lineage>
        <taxon>Eukaryota</taxon>
        <taxon>Fungi</taxon>
        <taxon>Dikarya</taxon>
        <taxon>Ascomycota</taxon>
        <taxon>Pezizomycotina</taxon>
        <taxon>Eurotiomycetes</taxon>
        <taxon>Eurotiomycetidae</taxon>
        <taxon>Eurotiales</taxon>
        <taxon>Aspergillaceae</taxon>
        <taxon>Penicillium</taxon>
    </lineage>
</organism>
<dbReference type="AlphaFoldDB" id="A0A1V6PA89"/>
<name>A0A1V6PA89_PENDC</name>
<feature type="region of interest" description="Disordered" evidence="1">
    <location>
        <begin position="37"/>
        <end position="77"/>
    </location>
</feature>
<proteinExistence type="predicted"/>
<evidence type="ECO:0000313" key="2">
    <source>
        <dbReference type="EMBL" id="OQD73940.1"/>
    </source>
</evidence>
<reference evidence="3" key="1">
    <citation type="journal article" date="2017" name="Nat. Microbiol.">
        <title>Global analysis of biosynthetic gene clusters reveals vast potential of secondary metabolite production in Penicillium species.</title>
        <authorList>
            <person name="Nielsen J.C."/>
            <person name="Grijseels S."/>
            <person name="Prigent S."/>
            <person name="Ji B."/>
            <person name="Dainat J."/>
            <person name="Nielsen K.F."/>
            <person name="Frisvad J.C."/>
            <person name="Workman M."/>
            <person name="Nielsen J."/>
        </authorList>
    </citation>
    <scope>NUCLEOTIDE SEQUENCE [LARGE SCALE GENOMIC DNA]</scope>
    <source>
        <strain evidence="3">IBT 11843</strain>
    </source>
</reference>
<evidence type="ECO:0000256" key="1">
    <source>
        <dbReference type="SAM" id="MobiDB-lite"/>
    </source>
</evidence>
<dbReference type="Proteomes" id="UP000191522">
    <property type="component" value="Unassembled WGS sequence"/>
</dbReference>
<protein>
    <submittedName>
        <fullName evidence="2">Uncharacterized protein</fullName>
    </submittedName>
</protein>
<feature type="compositionally biased region" description="Basic and acidic residues" evidence="1">
    <location>
        <begin position="60"/>
        <end position="77"/>
    </location>
</feature>
<evidence type="ECO:0000313" key="3">
    <source>
        <dbReference type="Proteomes" id="UP000191522"/>
    </source>
</evidence>